<name>A0AAW2EGD7_9HYME</name>
<dbReference type="EMBL" id="JADYXP020000024">
    <property type="protein sequence ID" value="KAL0101354.1"/>
    <property type="molecule type" value="Genomic_DNA"/>
</dbReference>
<protein>
    <submittedName>
        <fullName evidence="2">Uncharacterized protein</fullName>
    </submittedName>
</protein>
<dbReference type="AlphaFoldDB" id="A0AAW2EGD7"/>
<evidence type="ECO:0000313" key="2">
    <source>
        <dbReference type="EMBL" id="KAL0101354.1"/>
    </source>
</evidence>
<comment type="caution">
    <text evidence="2">The sequence shown here is derived from an EMBL/GenBank/DDBJ whole genome shotgun (WGS) entry which is preliminary data.</text>
</comment>
<dbReference type="Proteomes" id="UP001430953">
    <property type="component" value="Unassembled WGS sequence"/>
</dbReference>
<reference evidence="2 3" key="1">
    <citation type="submission" date="2023-03" db="EMBL/GenBank/DDBJ databases">
        <title>High recombination rates correlate with genetic variation in Cardiocondyla obscurior ants.</title>
        <authorList>
            <person name="Errbii M."/>
        </authorList>
    </citation>
    <scope>NUCLEOTIDE SEQUENCE [LARGE SCALE GENOMIC DNA]</scope>
    <source>
        <strain evidence="2">Alpha-2009</strain>
        <tissue evidence="2">Whole body</tissue>
    </source>
</reference>
<evidence type="ECO:0000256" key="1">
    <source>
        <dbReference type="SAM" id="MobiDB-lite"/>
    </source>
</evidence>
<feature type="compositionally biased region" description="Basic and acidic residues" evidence="1">
    <location>
        <begin position="10"/>
        <end position="26"/>
    </location>
</feature>
<keyword evidence="3" id="KW-1185">Reference proteome</keyword>
<proteinExistence type="predicted"/>
<feature type="region of interest" description="Disordered" evidence="1">
    <location>
        <begin position="1"/>
        <end position="32"/>
    </location>
</feature>
<accession>A0AAW2EGD7</accession>
<organism evidence="2 3">
    <name type="scientific">Cardiocondyla obscurior</name>
    <dbReference type="NCBI Taxonomy" id="286306"/>
    <lineage>
        <taxon>Eukaryota</taxon>
        <taxon>Metazoa</taxon>
        <taxon>Ecdysozoa</taxon>
        <taxon>Arthropoda</taxon>
        <taxon>Hexapoda</taxon>
        <taxon>Insecta</taxon>
        <taxon>Pterygota</taxon>
        <taxon>Neoptera</taxon>
        <taxon>Endopterygota</taxon>
        <taxon>Hymenoptera</taxon>
        <taxon>Apocrita</taxon>
        <taxon>Aculeata</taxon>
        <taxon>Formicoidea</taxon>
        <taxon>Formicidae</taxon>
        <taxon>Myrmicinae</taxon>
        <taxon>Cardiocondyla</taxon>
    </lineage>
</organism>
<sequence>MRIHGLPVSDDERTNAEREAEGETSKRNQMSRSCVGTEVEPLRQTEYIRARTCAIYFRNSFPLS</sequence>
<evidence type="ECO:0000313" key="3">
    <source>
        <dbReference type="Proteomes" id="UP001430953"/>
    </source>
</evidence>
<gene>
    <name evidence="2" type="ORF">PUN28_018875</name>
</gene>